<dbReference type="SMART" id="SM00664">
    <property type="entry name" value="DoH"/>
    <property type="match status" value="1"/>
</dbReference>
<feature type="transmembrane region" description="Helical" evidence="16">
    <location>
        <begin position="382"/>
        <end position="399"/>
    </location>
</feature>
<keyword evidence="7 16" id="KW-0812">Transmembrane</keyword>
<dbReference type="InterPro" id="IPR039261">
    <property type="entry name" value="FNR_nucleotide-bd"/>
</dbReference>
<evidence type="ECO:0000256" key="7">
    <source>
        <dbReference type="ARBA" id="ARBA00022692"/>
    </source>
</evidence>
<evidence type="ECO:0000259" key="18">
    <source>
        <dbReference type="PROSITE" id="PS50836"/>
    </source>
</evidence>
<dbReference type="PROSITE" id="PS50255">
    <property type="entry name" value="CYTOCHROME_B5_2"/>
    <property type="match status" value="1"/>
</dbReference>
<dbReference type="InterPro" id="IPR006593">
    <property type="entry name" value="Cyt_b561/ferric_Rdtase_TM"/>
</dbReference>
<keyword evidence="8" id="KW-0479">Metal-binding</keyword>
<evidence type="ECO:0000256" key="13">
    <source>
        <dbReference type="ARBA" id="ARBA00023004"/>
    </source>
</evidence>
<dbReference type="InterPro" id="IPR045266">
    <property type="entry name" value="DOH_DOMON"/>
</dbReference>
<keyword evidence="9 15" id="KW-0274">FAD</keyword>
<dbReference type="Gene3D" id="3.40.50.80">
    <property type="entry name" value="Nucleotide-binding domain of ferredoxin-NADP reductase (FNR) module"/>
    <property type="match status" value="1"/>
</dbReference>
<dbReference type="CDD" id="cd09631">
    <property type="entry name" value="DOMON_DOH"/>
    <property type="match status" value="1"/>
</dbReference>
<comment type="similarity">
    <text evidence="3">Belongs to the flavoprotein pyridine nucleotide cytochrome reductase family.</text>
</comment>
<dbReference type="GO" id="GO:0046872">
    <property type="term" value="F:metal ion binding"/>
    <property type="evidence" value="ECO:0007669"/>
    <property type="project" value="UniProtKB-KW"/>
</dbReference>
<keyword evidence="4" id="KW-0813">Transport</keyword>
<evidence type="ECO:0000256" key="6">
    <source>
        <dbReference type="ARBA" id="ARBA00022630"/>
    </source>
</evidence>
<dbReference type="Proteomes" id="UP001211907">
    <property type="component" value="Unassembled WGS sequence"/>
</dbReference>
<evidence type="ECO:0000256" key="4">
    <source>
        <dbReference type="ARBA" id="ARBA00022448"/>
    </source>
</evidence>
<evidence type="ECO:0000256" key="11">
    <source>
        <dbReference type="ARBA" id="ARBA00022989"/>
    </source>
</evidence>
<dbReference type="Gene3D" id="3.10.120.10">
    <property type="entry name" value="Cytochrome b5-like heme/steroid binding domain"/>
    <property type="match status" value="1"/>
</dbReference>
<dbReference type="Pfam" id="PF00173">
    <property type="entry name" value="Cyt-b5"/>
    <property type="match status" value="1"/>
</dbReference>
<dbReference type="InterPro" id="IPR005018">
    <property type="entry name" value="DOMON_domain"/>
</dbReference>
<evidence type="ECO:0000256" key="16">
    <source>
        <dbReference type="SAM" id="Phobius"/>
    </source>
</evidence>
<dbReference type="InterPro" id="IPR008333">
    <property type="entry name" value="Cbr1-like_FAD-bd_dom"/>
</dbReference>
<dbReference type="Gene3D" id="2.40.30.10">
    <property type="entry name" value="Translation factors"/>
    <property type="match status" value="1"/>
</dbReference>
<evidence type="ECO:0008006" key="21">
    <source>
        <dbReference type="Google" id="ProtNLM"/>
    </source>
</evidence>
<comment type="subcellular location">
    <subcellularLocation>
        <location evidence="2">Membrane</location>
    </subcellularLocation>
</comment>
<evidence type="ECO:0000256" key="1">
    <source>
        <dbReference type="ARBA" id="ARBA00001974"/>
    </source>
</evidence>
<comment type="cofactor">
    <cofactor evidence="1 15">
        <name>FAD</name>
        <dbReference type="ChEBI" id="CHEBI:57692"/>
    </cofactor>
</comment>
<keyword evidence="13" id="KW-0408">Iron</keyword>
<dbReference type="PROSITE" id="PS50836">
    <property type="entry name" value="DOMON"/>
    <property type="match status" value="1"/>
</dbReference>
<evidence type="ECO:0000259" key="17">
    <source>
        <dbReference type="PROSITE" id="PS50255"/>
    </source>
</evidence>
<organism evidence="19 20">
    <name type="scientific">Physocladia obscura</name>
    <dbReference type="NCBI Taxonomy" id="109957"/>
    <lineage>
        <taxon>Eukaryota</taxon>
        <taxon>Fungi</taxon>
        <taxon>Fungi incertae sedis</taxon>
        <taxon>Chytridiomycota</taxon>
        <taxon>Chytridiomycota incertae sedis</taxon>
        <taxon>Chytridiomycetes</taxon>
        <taxon>Chytridiales</taxon>
        <taxon>Chytriomycetaceae</taxon>
        <taxon>Physocladia</taxon>
    </lineage>
</organism>
<feature type="binding site" evidence="15">
    <location>
        <position position="667"/>
    </location>
    <ligand>
        <name>FAD</name>
        <dbReference type="ChEBI" id="CHEBI:57692"/>
    </ligand>
</feature>
<feature type="binding site" evidence="15">
    <location>
        <position position="683"/>
    </location>
    <ligand>
        <name>FAD</name>
        <dbReference type="ChEBI" id="CHEBI:57692"/>
    </ligand>
</feature>
<dbReference type="InterPro" id="IPR036400">
    <property type="entry name" value="Cyt_B5-like_heme/steroid_sf"/>
</dbReference>
<accession>A0AAD5SYM0</accession>
<dbReference type="SMART" id="SM00665">
    <property type="entry name" value="B561"/>
    <property type="match status" value="1"/>
</dbReference>
<dbReference type="InterPro" id="IPR037120">
    <property type="entry name" value="Haem_peroxidase_sf_animal"/>
</dbReference>
<dbReference type="AlphaFoldDB" id="A0AAD5SYM0"/>
<dbReference type="Pfam" id="PF03351">
    <property type="entry name" value="DOMON"/>
    <property type="match status" value="1"/>
</dbReference>
<dbReference type="SUPFAM" id="SSF48113">
    <property type="entry name" value="Heme-dependent peroxidases"/>
    <property type="match status" value="1"/>
</dbReference>
<name>A0AAD5SYM0_9FUNG</name>
<comment type="caution">
    <text evidence="19">The sequence shown here is derived from an EMBL/GenBank/DDBJ whole genome shotgun (WGS) entry which is preliminary data.</text>
</comment>
<dbReference type="InterPro" id="IPR001199">
    <property type="entry name" value="Cyt_B5-like_heme/steroid-bd"/>
</dbReference>
<evidence type="ECO:0000256" key="8">
    <source>
        <dbReference type="ARBA" id="ARBA00022723"/>
    </source>
</evidence>
<dbReference type="GO" id="GO:0006979">
    <property type="term" value="P:response to oxidative stress"/>
    <property type="evidence" value="ECO:0007669"/>
    <property type="project" value="InterPro"/>
</dbReference>
<dbReference type="PROSITE" id="PS00191">
    <property type="entry name" value="CYTOCHROME_B5_1"/>
    <property type="match status" value="1"/>
</dbReference>
<evidence type="ECO:0000256" key="10">
    <source>
        <dbReference type="ARBA" id="ARBA00022982"/>
    </source>
</evidence>
<dbReference type="EMBL" id="JADGJH010001552">
    <property type="protein sequence ID" value="KAJ3112347.1"/>
    <property type="molecule type" value="Genomic_DNA"/>
</dbReference>
<dbReference type="InterPro" id="IPR001834">
    <property type="entry name" value="CBR-like"/>
</dbReference>
<dbReference type="Gene3D" id="1.10.640.10">
    <property type="entry name" value="Haem peroxidase domain superfamily, animal type"/>
    <property type="match status" value="1"/>
</dbReference>
<dbReference type="PANTHER" id="PTHR19370:SF184">
    <property type="entry name" value="NADH-CYTOCHROME B5 REDUCTASE-LIKE"/>
    <property type="match status" value="1"/>
</dbReference>
<feature type="non-terminal residue" evidence="19">
    <location>
        <position position="1"/>
    </location>
</feature>
<proteinExistence type="inferred from homology"/>
<feature type="binding site" evidence="15">
    <location>
        <position position="691"/>
    </location>
    <ligand>
        <name>FAD</name>
        <dbReference type="ChEBI" id="CHEBI:57692"/>
    </ligand>
</feature>
<evidence type="ECO:0000256" key="3">
    <source>
        <dbReference type="ARBA" id="ARBA00006105"/>
    </source>
</evidence>
<feature type="transmembrane region" description="Helical" evidence="16">
    <location>
        <begin position="411"/>
        <end position="430"/>
    </location>
</feature>
<dbReference type="GO" id="GO:0020037">
    <property type="term" value="F:heme binding"/>
    <property type="evidence" value="ECO:0007669"/>
    <property type="project" value="InterPro"/>
</dbReference>
<evidence type="ECO:0000256" key="9">
    <source>
        <dbReference type="ARBA" id="ARBA00022827"/>
    </source>
</evidence>
<keyword evidence="10" id="KW-0249">Electron transport</keyword>
<evidence type="ECO:0000256" key="14">
    <source>
        <dbReference type="ARBA" id="ARBA00023136"/>
    </source>
</evidence>
<keyword evidence="20" id="KW-1185">Reference proteome</keyword>
<dbReference type="CDD" id="cd08760">
    <property type="entry name" value="Cyt_b561_FRRS1_like"/>
    <property type="match status" value="1"/>
</dbReference>
<evidence type="ECO:0000256" key="2">
    <source>
        <dbReference type="ARBA" id="ARBA00004370"/>
    </source>
</evidence>
<dbReference type="Pfam" id="PF03098">
    <property type="entry name" value="An_peroxidase"/>
    <property type="match status" value="1"/>
</dbReference>
<keyword evidence="6 15" id="KW-0285">Flavoprotein</keyword>
<dbReference type="InterPro" id="IPR019791">
    <property type="entry name" value="Haem_peroxidase_animal"/>
</dbReference>
<evidence type="ECO:0000256" key="12">
    <source>
        <dbReference type="ARBA" id="ARBA00023002"/>
    </source>
</evidence>
<dbReference type="Gene3D" id="1.20.120.1770">
    <property type="match status" value="1"/>
</dbReference>
<feature type="domain" description="Cytochrome b5 heme-binding" evidence="17">
    <location>
        <begin position="452"/>
        <end position="569"/>
    </location>
</feature>
<dbReference type="PROSITE" id="PS50292">
    <property type="entry name" value="PEROXIDASE_3"/>
    <property type="match status" value="1"/>
</dbReference>
<evidence type="ECO:0000313" key="19">
    <source>
        <dbReference type="EMBL" id="KAJ3112347.1"/>
    </source>
</evidence>
<dbReference type="GO" id="GO:0004601">
    <property type="term" value="F:peroxidase activity"/>
    <property type="evidence" value="ECO:0007669"/>
    <property type="project" value="InterPro"/>
</dbReference>
<dbReference type="InterPro" id="IPR018506">
    <property type="entry name" value="Cyt_B5_heme-BS"/>
</dbReference>
<gene>
    <name evidence="19" type="ORF">HK100_002371</name>
</gene>
<feature type="transmembrane region" description="Helical" evidence="16">
    <location>
        <begin position="311"/>
        <end position="332"/>
    </location>
</feature>
<feature type="binding site" evidence="15">
    <location>
        <position position="685"/>
    </location>
    <ligand>
        <name>FAD</name>
        <dbReference type="ChEBI" id="CHEBI:57692"/>
    </ligand>
</feature>
<keyword evidence="14 16" id="KW-0472">Membrane</keyword>
<dbReference type="SUPFAM" id="SSF63380">
    <property type="entry name" value="Riboflavin synthase domain-like"/>
    <property type="match status" value="1"/>
</dbReference>
<keyword evidence="11 16" id="KW-1133">Transmembrane helix</keyword>
<evidence type="ECO:0000256" key="5">
    <source>
        <dbReference type="ARBA" id="ARBA00022617"/>
    </source>
</evidence>
<feature type="transmembrane region" description="Helical" evidence="16">
    <location>
        <begin position="279"/>
        <end position="299"/>
    </location>
</feature>
<dbReference type="PANTHER" id="PTHR19370">
    <property type="entry name" value="NADH-CYTOCHROME B5 REDUCTASE"/>
    <property type="match status" value="1"/>
</dbReference>
<keyword evidence="12" id="KW-0560">Oxidoreductase</keyword>
<reference evidence="19" key="1">
    <citation type="submission" date="2020-05" db="EMBL/GenBank/DDBJ databases">
        <title>Phylogenomic resolution of chytrid fungi.</title>
        <authorList>
            <person name="Stajich J.E."/>
            <person name="Amses K."/>
            <person name="Simmons R."/>
            <person name="Seto K."/>
            <person name="Myers J."/>
            <person name="Bonds A."/>
            <person name="Quandt C.A."/>
            <person name="Barry K."/>
            <person name="Liu P."/>
            <person name="Grigoriev I."/>
            <person name="Longcore J.E."/>
            <person name="James T.Y."/>
        </authorList>
    </citation>
    <scope>NUCLEOTIDE SEQUENCE</scope>
    <source>
        <strain evidence="19">JEL0513</strain>
    </source>
</reference>
<protein>
    <recommendedName>
        <fullName evidence="21">Cytochrome b5 heme-binding domain-containing protein</fullName>
    </recommendedName>
</protein>
<dbReference type="GO" id="GO:0016020">
    <property type="term" value="C:membrane"/>
    <property type="evidence" value="ECO:0007669"/>
    <property type="project" value="UniProtKB-SubCell"/>
</dbReference>
<feature type="binding site" evidence="15">
    <location>
        <position position="669"/>
    </location>
    <ligand>
        <name>FAD</name>
        <dbReference type="ChEBI" id="CHEBI:57692"/>
    </ligand>
</feature>
<dbReference type="SUPFAM" id="SSF55856">
    <property type="entry name" value="Cytochrome b5-like heme/steroid binding domain"/>
    <property type="match status" value="1"/>
</dbReference>
<dbReference type="Pfam" id="PF00970">
    <property type="entry name" value="FAD_binding_6"/>
    <property type="match status" value="1"/>
</dbReference>
<keyword evidence="5" id="KW-0349">Heme</keyword>
<dbReference type="InterPro" id="IPR017938">
    <property type="entry name" value="Riboflavin_synthase-like_b-brl"/>
</dbReference>
<feature type="domain" description="DOMON" evidence="18">
    <location>
        <begin position="126"/>
        <end position="247"/>
    </location>
</feature>
<evidence type="ECO:0000313" key="20">
    <source>
        <dbReference type="Proteomes" id="UP001211907"/>
    </source>
</evidence>
<evidence type="ECO:0000256" key="15">
    <source>
        <dbReference type="PIRSR" id="PIRSR601834-1"/>
    </source>
</evidence>
<dbReference type="InterPro" id="IPR010255">
    <property type="entry name" value="Haem_peroxidase_sf"/>
</dbReference>
<feature type="transmembrane region" description="Helical" evidence="16">
    <location>
        <begin position="338"/>
        <end position="361"/>
    </location>
</feature>
<sequence length="941" mass="104825">MNVQRTLSDMYPDINDVDPYVATFAEDKVDKNSIVGPMQRISIREQFQRIRDGDRFWYENPGVLSSMEQQQLESFTLGSMVRLNTNITYYPDDPFVSISLSSNFFMVGPNSVTTGQTVSNSVNVLGVLTLSWTIRQAAGMIDFQFESNSTGWFGFGFGSSMLGADIYFVTKNTSGIYTVQDSWSSATIPVPSDVSQGGVDNVVNQQDITASQNFSTRVVKFSRLLDTGDPFDIPIASGDMNVIFAYSETNSLTWHGTATVTIAVSRTTISPGLKAIHGASMYLAFGFVYPLGVFMARYSQNMGSWLSIHRSLMTIITSNVLMAALTAIVGSYGDASFLHYRIGLAVVVMICGTLSLGYMSVSFHERISKFGIWAEQNIEHEISGYASYLGGLTAGYFGVCDITAGTKYNSYLPWFYIGSVIVTPLTICLYGEFYSLPRSKVAQITSSDIASLPIFTWDDINQRVASGSKWIIIDSLIYDAQKYLPSHPGGMGSILKMVVMFHGMQEKQEKRKQANYLETDGRNFQSMKKLTIRRTQTPETSTQFEYYSSHRHTRFAKFILAGLAVGKLKVDENDVTENTSLLSATLGRVNGRQREHEWESRQYNLSTERFITVQLEKKILITDLDAKQPVFIFRFSLPQADSEISVKPGQFFIFQHVDESDGKIITRSYWPLHSTSKGGLEFLIKITGGDMTTHLINCSSIRMRGPIPHSDISNVYNESGAWKILGLITEGIGLSGALLVIDYHLRHCRRDKVTNQPQFQIHLLAYFANEVEIFAEKELAQLEGNSNGSIVITTLLKESNTRNYAGLVGSISKEVLNAVMPKPDAVFGLSWNSELKDHRFGLQTENIFNGGIFQPSASNFGNSEGLVRRKHSEKSVSSGDVESIKDIKQFNVLDDIFKRSISVEHSATSEIIDNEVGMIVFGSTETQIIVEDMLLELGYSR</sequence>